<feature type="transmembrane region" description="Helical" evidence="2">
    <location>
        <begin position="44"/>
        <end position="65"/>
    </location>
</feature>
<feature type="region of interest" description="Disordered" evidence="1">
    <location>
        <begin position="210"/>
        <end position="233"/>
    </location>
</feature>
<protein>
    <submittedName>
        <fullName evidence="3">Uncharacterized protein</fullName>
    </submittedName>
</protein>
<dbReference type="Proteomes" id="UP000501179">
    <property type="component" value="Chromosome"/>
</dbReference>
<keyword evidence="2" id="KW-0472">Membrane</keyword>
<feature type="transmembrane region" description="Helical" evidence="2">
    <location>
        <begin position="6"/>
        <end position="24"/>
    </location>
</feature>
<dbReference type="InterPro" id="IPR045919">
    <property type="entry name" value="DUF6338"/>
</dbReference>
<organism evidence="3 4">
    <name type="scientific">Streptomyces liangshanensis</name>
    <dbReference type="NCBI Taxonomy" id="2717324"/>
    <lineage>
        <taxon>Bacteria</taxon>
        <taxon>Bacillati</taxon>
        <taxon>Actinomycetota</taxon>
        <taxon>Actinomycetes</taxon>
        <taxon>Kitasatosporales</taxon>
        <taxon>Streptomycetaceae</taxon>
        <taxon>Streptomyces</taxon>
    </lineage>
</organism>
<reference evidence="3 4" key="1">
    <citation type="submission" date="2020-03" db="EMBL/GenBank/DDBJ databases">
        <title>A novel species.</title>
        <authorList>
            <person name="Gao J."/>
        </authorList>
    </citation>
    <scope>NUCLEOTIDE SEQUENCE [LARGE SCALE GENOMIC DNA]</scope>
    <source>
        <strain evidence="3 4">QMT-12</strain>
    </source>
</reference>
<dbReference type="KEGG" id="slia:HA039_31090"/>
<keyword evidence="2" id="KW-0812">Transmembrane</keyword>
<sequence>MPTTVTGLVLLVVLLLPGLAFVIVRERRGSERRPTPFRETGTVVFCSVLTELAVLAVFGVVRGLLPHLTPDVGRLVREGAPYAQAHYAELVWWAGGLLSAACALAVAAAAVTAGVPHSSAMSAWWVMFEKWYPGESPLVGCVLEDGSYVEGRLASFNVSSDDLPDRDLVLVEPLKYRAPGAVDAQDFPWGSVCVSARRIVSMFVSYPLAPEPEGETEREGEAEGTPGSAAVAS</sequence>
<name>A0A6G9H6I9_9ACTN</name>
<proteinExistence type="predicted"/>
<keyword evidence="4" id="KW-1185">Reference proteome</keyword>
<evidence type="ECO:0000256" key="1">
    <source>
        <dbReference type="SAM" id="MobiDB-lite"/>
    </source>
</evidence>
<dbReference type="EMBL" id="CP050177">
    <property type="protein sequence ID" value="QIQ06168.1"/>
    <property type="molecule type" value="Genomic_DNA"/>
</dbReference>
<dbReference type="AlphaFoldDB" id="A0A6G9H6I9"/>
<evidence type="ECO:0000313" key="4">
    <source>
        <dbReference type="Proteomes" id="UP000501179"/>
    </source>
</evidence>
<evidence type="ECO:0000256" key="2">
    <source>
        <dbReference type="SAM" id="Phobius"/>
    </source>
</evidence>
<keyword evidence="2" id="KW-1133">Transmembrane helix</keyword>
<feature type="transmembrane region" description="Helical" evidence="2">
    <location>
        <begin position="90"/>
        <end position="115"/>
    </location>
</feature>
<evidence type="ECO:0000313" key="3">
    <source>
        <dbReference type="EMBL" id="QIQ06168.1"/>
    </source>
</evidence>
<dbReference type="RefSeq" id="WP_167034985.1">
    <property type="nucleotide sequence ID" value="NZ_CP050177.1"/>
</dbReference>
<gene>
    <name evidence="3" type="ORF">HA039_31090</name>
</gene>
<accession>A0A6G9H6I9</accession>
<dbReference type="Pfam" id="PF19865">
    <property type="entry name" value="DUF6338"/>
    <property type="match status" value="1"/>
</dbReference>